<dbReference type="Proteomes" id="UP000713904">
    <property type="component" value="Unassembled WGS sequence"/>
</dbReference>
<proteinExistence type="predicted"/>
<accession>A0ABR6TMD7</accession>
<organism evidence="1 2">
    <name type="scientific">Peptostreptococcus canis</name>
    <dbReference type="NCBI Taxonomy" id="1159213"/>
    <lineage>
        <taxon>Bacteria</taxon>
        <taxon>Bacillati</taxon>
        <taxon>Bacillota</taxon>
        <taxon>Clostridia</taxon>
        <taxon>Peptostreptococcales</taxon>
        <taxon>Peptostreptococcaceae</taxon>
        <taxon>Peptostreptococcus</taxon>
    </lineage>
</organism>
<comment type="caution">
    <text evidence="1">The sequence shown here is derived from an EMBL/GenBank/DDBJ whole genome shotgun (WGS) entry which is preliminary data.</text>
</comment>
<dbReference type="RefSeq" id="WP_185624605.1">
    <property type="nucleotide sequence ID" value="NZ_JABGBW010000007.1"/>
</dbReference>
<dbReference type="EMBL" id="JABGBW010000007">
    <property type="protein sequence ID" value="MBC2576585.1"/>
    <property type="molecule type" value="Genomic_DNA"/>
</dbReference>
<reference evidence="1 2" key="1">
    <citation type="submission" date="2020-05" db="EMBL/GenBank/DDBJ databases">
        <title>Draft genome of xy-202 and genomic insight in genome of the genus Peptostreptococcus.</title>
        <authorList>
            <person name="Zhang Z."/>
        </authorList>
    </citation>
    <scope>NUCLEOTIDE SEQUENCE [LARGE SCALE GENOMIC DNA]</scope>
    <source>
        <strain evidence="1 2">DSM 27025</strain>
    </source>
</reference>
<protein>
    <submittedName>
        <fullName evidence="1">DUF2577 family protein</fullName>
    </submittedName>
</protein>
<gene>
    <name evidence="1" type="ORF">HLB29_07770</name>
</gene>
<sequence length="107" mass="12328">MNGYKDFKKAIQKLIIDESHKYIFLAKVEKVNPLILNSDFIGKVGEEQLSILENTKTNIDGYKTEITDKHNHSIQAKKLKVGDIVLLLLYQQEVEQKFIIIDKVVNV</sequence>
<evidence type="ECO:0000313" key="2">
    <source>
        <dbReference type="Proteomes" id="UP000713904"/>
    </source>
</evidence>
<name>A0ABR6TMD7_9FIRM</name>
<evidence type="ECO:0000313" key="1">
    <source>
        <dbReference type="EMBL" id="MBC2576585.1"/>
    </source>
</evidence>
<keyword evidence="2" id="KW-1185">Reference proteome</keyword>